<protein>
    <submittedName>
        <fullName evidence="1">Uncharacterized protein</fullName>
    </submittedName>
</protein>
<dbReference type="Proteomes" id="UP000183046">
    <property type="component" value="Unassembled WGS sequence"/>
</dbReference>
<name>A0A1G5PDK6_9PSED</name>
<dbReference type="RefSeq" id="WP_074584849.1">
    <property type="nucleotide sequence ID" value="NZ_DYYY01000047.1"/>
</dbReference>
<proteinExistence type="predicted"/>
<comment type="caution">
    <text evidence="1">The sequence shown here is derived from an EMBL/GenBank/DDBJ whole genome shotgun (WGS) entry which is preliminary data.</text>
</comment>
<evidence type="ECO:0000313" key="2">
    <source>
        <dbReference type="Proteomes" id="UP000183046"/>
    </source>
</evidence>
<reference evidence="2" key="1">
    <citation type="submission" date="2016-10" db="EMBL/GenBank/DDBJ databases">
        <authorList>
            <person name="de Groot N.N."/>
        </authorList>
    </citation>
    <scope>NUCLEOTIDE SEQUENCE [LARGE SCALE GENOMIC DNA]</scope>
    <source>
        <strain evidence="2">DSM 15758</strain>
    </source>
</reference>
<evidence type="ECO:0000313" key="1">
    <source>
        <dbReference type="EMBL" id="SCZ47635.1"/>
    </source>
</evidence>
<organism evidence="1 2">
    <name type="scientific">Pseudomonas oryzihabitans</name>
    <dbReference type="NCBI Taxonomy" id="47885"/>
    <lineage>
        <taxon>Bacteria</taxon>
        <taxon>Pseudomonadati</taxon>
        <taxon>Pseudomonadota</taxon>
        <taxon>Gammaproteobacteria</taxon>
        <taxon>Pseudomonadales</taxon>
        <taxon>Pseudomonadaceae</taxon>
        <taxon>Pseudomonas</taxon>
    </lineage>
</organism>
<dbReference type="OrthoDB" id="6851511at2"/>
<sequence length="183" mass="19981">MDDIKKAERKRFETATQQADWNAVVQGNPTNTVPVWIYSVNPEHGARLVTQLSVEGYRAACQRGGLPLPKGIQAWDVLQYALTGYEAAKDHAARLALHEELAGALLTYASHTKTWGMLPPVGQVQGIHVVIGDWNTRKAGRVFKPAAVVGRELLSRPDVVALLDQLIAAHTAKHPAEGPIRAR</sequence>
<dbReference type="EMBL" id="FMWB01000015">
    <property type="protein sequence ID" value="SCZ47635.1"/>
    <property type="molecule type" value="Genomic_DNA"/>
</dbReference>
<gene>
    <name evidence="1" type="ORF">SAMN05216279_11532</name>
</gene>
<accession>A0A1G5PDK6</accession>
<dbReference type="AlphaFoldDB" id="A0A1G5PDK6"/>